<name>A0A7W7RU64_9ACTN</name>
<proteinExistence type="inferred from homology"/>
<accession>A0A7W7RU64</accession>
<comment type="caution">
    <text evidence="7">The sequence shown here is derived from an EMBL/GenBank/DDBJ whole genome shotgun (WGS) entry which is preliminary data.</text>
</comment>
<dbReference type="PROSITE" id="PS00187">
    <property type="entry name" value="TPP_ENZYMES"/>
    <property type="match status" value="1"/>
</dbReference>
<keyword evidence="8" id="KW-1185">Reference proteome</keyword>
<keyword evidence="7" id="KW-0670">Pyruvate</keyword>
<dbReference type="AlphaFoldDB" id="A0A7W7RU64"/>
<dbReference type="InterPro" id="IPR029061">
    <property type="entry name" value="THDP-binding"/>
</dbReference>
<dbReference type="Gene3D" id="3.40.50.970">
    <property type="match status" value="2"/>
</dbReference>
<evidence type="ECO:0000256" key="2">
    <source>
        <dbReference type="ARBA" id="ARBA00023052"/>
    </source>
</evidence>
<dbReference type="PANTHER" id="PTHR42981">
    <property type="entry name" value="PYRUVATE DEHYDROGENASE [UBIQUINONE]"/>
    <property type="match status" value="1"/>
</dbReference>
<evidence type="ECO:0000256" key="3">
    <source>
        <dbReference type="RuleBase" id="RU362132"/>
    </source>
</evidence>
<evidence type="ECO:0000256" key="1">
    <source>
        <dbReference type="ARBA" id="ARBA00007812"/>
    </source>
</evidence>
<dbReference type="CDD" id="cd02014">
    <property type="entry name" value="TPP_POX"/>
    <property type="match status" value="1"/>
</dbReference>
<evidence type="ECO:0000313" key="8">
    <source>
        <dbReference type="Proteomes" id="UP000534286"/>
    </source>
</evidence>
<dbReference type="InterPro" id="IPR047210">
    <property type="entry name" value="TPP_PYR_POXB-like"/>
</dbReference>
<dbReference type="InterPro" id="IPR029035">
    <property type="entry name" value="DHS-like_NAD/FAD-binding_dom"/>
</dbReference>
<dbReference type="Pfam" id="PF02776">
    <property type="entry name" value="TPP_enzyme_N"/>
    <property type="match status" value="1"/>
</dbReference>
<dbReference type="Proteomes" id="UP000534286">
    <property type="component" value="Unassembled WGS sequence"/>
</dbReference>
<dbReference type="CDD" id="cd07039">
    <property type="entry name" value="TPP_PYR_POX"/>
    <property type="match status" value="1"/>
</dbReference>
<dbReference type="GO" id="GO:0030976">
    <property type="term" value="F:thiamine pyrophosphate binding"/>
    <property type="evidence" value="ECO:0007669"/>
    <property type="project" value="InterPro"/>
</dbReference>
<reference evidence="7 8" key="1">
    <citation type="submission" date="2020-08" db="EMBL/GenBank/DDBJ databases">
        <title>Sequencing the genomes of 1000 actinobacteria strains.</title>
        <authorList>
            <person name="Klenk H.-P."/>
        </authorList>
    </citation>
    <scope>NUCLEOTIDE SEQUENCE [LARGE SCALE GENOMIC DNA]</scope>
    <source>
        <strain evidence="7 8">DSM 43023</strain>
    </source>
</reference>
<sequence length="583" mass="62138">MKRGGTMGTVAEQFIEVLRQAGVERVYGVVGDSLNPVVDAIRTTRGIEWVHVHNEEAGAFAAAAEAQVTGRLAVCAGSCGPGNTHLVQGLYDAHRSGAPVLALASHIPSAQIGTGFFQETHPERLFVECSGYCEMISTAEQMPRVLRTAVQHALGHSGVAVVVLPGDVAGMPAKHDTGTHGFLTRQGTVRPPADQVTELATALNGAEKVMLFCGAGARGAHAEIMSLAARTLAPVGHALRGKEWIQYDNPYDVGMSGLLGYGACYDAMREADLAVLVGTDFPYDDFLPGRRTVQIDHDPARLGRRTPLELAVHGDVRETLLAVLPEVTQKKDRRYLDKMLSKHVKALDGVVNAYTRNIEHHTPIHPEYVANLVDEVAADDAVFTVDTGMCNVWAARYLTPNGRRRVIGSFRHGSMANALPHAIGAQFADPGRQVVSFSGDGGLGMLLGELLTVRMHGLPVKIVVFNNSALGMVKLEMLVDGLPDFGTDLAPVDYAAIAAAIGLGSVRVEKPSDVREALTTAFAAPGPYLVDVVTDSDVLSMPPRITVRQVKGFALGAGRTVLTGGVGRMIDMARANLRNIPRP</sequence>
<dbReference type="Pfam" id="PF00205">
    <property type="entry name" value="TPP_enzyme_M"/>
    <property type="match status" value="1"/>
</dbReference>
<dbReference type="SUPFAM" id="SSF52467">
    <property type="entry name" value="DHS-like NAD/FAD-binding domain"/>
    <property type="match status" value="1"/>
</dbReference>
<keyword evidence="7" id="KW-0560">Oxidoreductase</keyword>
<organism evidence="7 8">
    <name type="scientific">Streptosporangium album</name>
    <dbReference type="NCBI Taxonomy" id="47479"/>
    <lineage>
        <taxon>Bacteria</taxon>
        <taxon>Bacillati</taxon>
        <taxon>Actinomycetota</taxon>
        <taxon>Actinomycetes</taxon>
        <taxon>Streptosporangiales</taxon>
        <taxon>Streptosporangiaceae</taxon>
        <taxon>Streptosporangium</taxon>
    </lineage>
</organism>
<protein>
    <submittedName>
        <fullName evidence="7">Pyruvate dehydrogenase (Quinone)</fullName>
        <ecNumber evidence="7">1.2.5.1</ecNumber>
    </submittedName>
</protein>
<evidence type="ECO:0000259" key="6">
    <source>
        <dbReference type="Pfam" id="PF02776"/>
    </source>
</evidence>
<dbReference type="InterPro" id="IPR047212">
    <property type="entry name" value="TPP_POXB-like"/>
</dbReference>
<dbReference type="Gene3D" id="3.40.50.1220">
    <property type="entry name" value="TPP-binding domain"/>
    <property type="match status" value="1"/>
</dbReference>
<evidence type="ECO:0000259" key="5">
    <source>
        <dbReference type="Pfam" id="PF02775"/>
    </source>
</evidence>
<dbReference type="InterPro" id="IPR012000">
    <property type="entry name" value="Thiamin_PyroP_enz_cen_dom"/>
</dbReference>
<dbReference type="GO" id="GO:0052737">
    <property type="term" value="F:pyruvate dehydrogenase (quinone) activity"/>
    <property type="evidence" value="ECO:0007669"/>
    <property type="project" value="UniProtKB-EC"/>
</dbReference>
<dbReference type="EC" id="1.2.5.1" evidence="7"/>
<keyword evidence="2 3" id="KW-0786">Thiamine pyrophosphate</keyword>
<feature type="domain" description="Thiamine pyrophosphate enzyme N-terminal TPP-binding" evidence="6">
    <location>
        <begin position="9"/>
        <end position="119"/>
    </location>
</feature>
<dbReference type="EMBL" id="JACHJU010000001">
    <property type="protein sequence ID" value="MBB4938207.1"/>
    <property type="molecule type" value="Genomic_DNA"/>
</dbReference>
<dbReference type="InterPro" id="IPR000399">
    <property type="entry name" value="TPP-bd_CS"/>
</dbReference>
<dbReference type="InterPro" id="IPR047211">
    <property type="entry name" value="POXB-like"/>
</dbReference>
<dbReference type="InterPro" id="IPR012001">
    <property type="entry name" value="Thiamin_PyroP_enz_TPP-bd_dom"/>
</dbReference>
<feature type="domain" description="Thiamine pyrophosphate enzyme central" evidence="4">
    <location>
        <begin position="197"/>
        <end position="321"/>
    </location>
</feature>
<dbReference type="NCBIfam" id="NF005114">
    <property type="entry name" value="PRK06546.1"/>
    <property type="match status" value="1"/>
</dbReference>
<gene>
    <name evidence="7" type="ORF">FHR32_002512</name>
</gene>
<evidence type="ECO:0000259" key="4">
    <source>
        <dbReference type="Pfam" id="PF00205"/>
    </source>
</evidence>
<feature type="domain" description="Thiamine pyrophosphate enzyme TPP-binding" evidence="5">
    <location>
        <begin position="386"/>
        <end position="532"/>
    </location>
</feature>
<dbReference type="Pfam" id="PF02775">
    <property type="entry name" value="TPP_enzyme_C"/>
    <property type="match status" value="1"/>
</dbReference>
<dbReference type="SUPFAM" id="SSF52518">
    <property type="entry name" value="Thiamin diphosphate-binding fold (THDP-binding)"/>
    <property type="match status" value="2"/>
</dbReference>
<dbReference type="PANTHER" id="PTHR42981:SF2">
    <property type="entry name" value="PYRUVATE DEHYDROGENASE [UBIQUINONE]"/>
    <property type="match status" value="1"/>
</dbReference>
<dbReference type="InterPro" id="IPR011766">
    <property type="entry name" value="TPP_enzyme_TPP-bd"/>
</dbReference>
<evidence type="ECO:0000313" key="7">
    <source>
        <dbReference type="EMBL" id="MBB4938207.1"/>
    </source>
</evidence>
<dbReference type="GO" id="GO:0000287">
    <property type="term" value="F:magnesium ion binding"/>
    <property type="evidence" value="ECO:0007669"/>
    <property type="project" value="InterPro"/>
</dbReference>
<comment type="similarity">
    <text evidence="1 3">Belongs to the TPP enzyme family.</text>
</comment>